<sequence length="460" mass="51379">MSDAINVGIRALELYFPKNFVDQTEFEKFNGETNPGKYTIGFGQLKMGFYCDHEDINSICLTVTNNLLEKNEIDKNSIGFLAVGTETIIDKSKSVKTVLMRLFGENTDIEGVDVKNACYGGTQALFHAVDWVRANWESEKRYAIAVMADIAIYANGPARPTGGAGAFAVLIGPDAPFVVEKGLRATFMEDVYDFYKPIGGVASDFPVVNGPLSLSAYSKALKNTYKKYQEKAKRIIKEDVSLDSFDSVMFHSPFVRSVQKNLGLLAYSDYLNGKTNKLVDPQNFSQFTKMSDQDLHGNANFTKVSLASSINLWQEKTAPNTCFNQLIGNMYTPSLYGQLVSRIGRIEGPLQHNLRFLLFSYGSGCASTMFSMISNTCADKEILEKMKASCQDAVKRLDQRTKVSPEVYTQKLDERDILNQGILPYVPKSVNNEQLTNLFPGTFYLTDVDAKFRRSYAFHS</sequence>
<protein>
    <submittedName>
        <fullName evidence="2">Hydroxymethylglutaryl-CoA synthase</fullName>
    </submittedName>
</protein>
<organism evidence="1 2">
    <name type="scientific">Rhabditophanes sp. KR3021</name>
    <dbReference type="NCBI Taxonomy" id="114890"/>
    <lineage>
        <taxon>Eukaryota</taxon>
        <taxon>Metazoa</taxon>
        <taxon>Ecdysozoa</taxon>
        <taxon>Nematoda</taxon>
        <taxon>Chromadorea</taxon>
        <taxon>Rhabditida</taxon>
        <taxon>Tylenchina</taxon>
        <taxon>Panagrolaimomorpha</taxon>
        <taxon>Strongyloidoidea</taxon>
        <taxon>Alloionematidae</taxon>
        <taxon>Rhabditophanes</taxon>
    </lineage>
</organism>
<accession>A0AC35TQC1</accession>
<reference evidence="2" key="1">
    <citation type="submission" date="2016-11" db="UniProtKB">
        <authorList>
            <consortium name="WormBaseParasite"/>
        </authorList>
    </citation>
    <scope>IDENTIFICATION</scope>
    <source>
        <strain evidence="2">KR3021</strain>
    </source>
</reference>
<dbReference type="WBParaSite" id="RSKR_0000292900.1">
    <property type="protein sequence ID" value="RSKR_0000292900.1"/>
    <property type="gene ID" value="RSKR_0000292900"/>
</dbReference>
<proteinExistence type="predicted"/>
<evidence type="ECO:0000313" key="1">
    <source>
        <dbReference type="Proteomes" id="UP000095286"/>
    </source>
</evidence>
<name>A0AC35TQC1_9BILA</name>
<evidence type="ECO:0000313" key="2">
    <source>
        <dbReference type="WBParaSite" id="RSKR_0000292900.1"/>
    </source>
</evidence>
<dbReference type="Proteomes" id="UP000095286">
    <property type="component" value="Unplaced"/>
</dbReference>